<proteinExistence type="predicted"/>
<dbReference type="Proteomes" id="UP001386955">
    <property type="component" value="Unassembled WGS sequence"/>
</dbReference>
<accession>A0AAN9NMB7</accession>
<evidence type="ECO:0000313" key="1">
    <source>
        <dbReference type="EMBL" id="KAK7375944.1"/>
    </source>
</evidence>
<dbReference type="AlphaFoldDB" id="A0AAN9NMB7"/>
<protein>
    <submittedName>
        <fullName evidence="1">Uncharacterized protein</fullName>
    </submittedName>
</protein>
<organism evidence="1 2">
    <name type="scientific">Psophocarpus tetragonolobus</name>
    <name type="common">Winged bean</name>
    <name type="synonym">Dolichos tetragonolobus</name>
    <dbReference type="NCBI Taxonomy" id="3891"/>
    <lineage>
        <taxon>Eukaryota</taxon>
        <taxon>Viridiplantae</taxon>
        <taxon>Streptophyta</taxon>
        <taxon>Embryophyta</taxon>
        <taxon>Tracheophyta</taxon>
        <taxon>Spermatophyta</taxon>
        <taxon>Magnoliopsida</taxon>
        <taxon>eudicotyledons</taxon>
        <taxon>Gunneridae</taxon>
        <taxon>Pentapetalae</taxon>
        <taxon>rosids</taxon>
        <taxon>fabids</taxon>
        <taxon>Fabales</taxon>
        <taxon>Fabaceae</taxon>
        <taxon>Papilionoideae</taxon>
        <taxon>50 kb inversion clade</taxon>
        <taxon>NPAAA clade</taxon>
        <taxon>indigoferoid/millettioid clade</taxon>
        <taxon>Phaseoleae</taxon>
        <taxon>Psophocarpus</taxon>
    </lineage>
</organism>
<dbReference type="EMBL" id="JAYMYS010000040">
    <property type="protein sequence ID" value="KAK7375944.1"/>
    <property type="molecule type" value="Genomic_DNA"/>
</dbReference>
<gene>
    <name evidence="1" type="ORF">VNO78_35259</name>
</gene>
<sequence>MGLTPFVDEPLTSGVDSAESPTSVYLYERSLHPDLDPYPDHPVSSFGSPRIINPGPRNTHSMARVWRSDRRDWIVTVRWQRVLEDYRVIYLGRKSGYLHLVARYLKQCNTCLMTAYGGVNRPNGSFSPPYVLVKRVDKKLFEPIISPVKDMDRVRGRVSQVKCDLVKIKDRYLPWLSTIPLELGLSMLFRSSYLLNKRGKHIYVQRVIWGKNLSVTALGQSLLLVAAHEDETKLAVNIRNYLFEMVSRIGIEIAARGIPDLLASLSFCLVCPLVEGVALRSCLLLAAVIVLRPPPFQPGDKDSSNLSSSPVVDVLSCVLTQKTSKNHALVHIGTIVHYLERLRAWEEIDSLVRIDLSRSVNTLSSYREGASSCSRCYVDKVGQPFDSVPWRGLAFWPISLDGDVIGPAGPLPFSLSLTPQNPIYRIHPISRIVSPVSVHARLRLPLFRADYLTSTSLTWLTVLPPVIESAPNPSSEASQKMKRSRSPKGAIFALAREANFATKRGTGYTSVIRLFDPVFDKGIELLFVQHSTFLGLLLQQGAPPSPLPHGFHPLTTKHQANLIEE</sequence>
<evidence type="ECO:0000313" key="2">
    <source>
        <dbReference type="Proteomes" id="UP001386955"/>
    </source>
</evidence>
<reference evidence="1 2" key="1">
    <citation type="submission" date="2024-01" db="EMBL/GenBank/DDBJ databases">
        <title>The genomes of 5 underutilized Papilionoideae crops provide insights into root nodulation and disease resistanc.</title>
        <authorList>
            <person name="Jiang F."/>
        </authorList>
    </citation>
    <scope>NUCLEOTIDE SEQUENCE [LARGE SCALE GENOMIC DNA]</scope>
    <source>
        <strain evidence="1">DUOXIRENSHENG_FW03</strain>
        <tissue evidence="1">Leaves</tissue>
    </source>
</reference>
<comment type="caution">
    <text evidence="1">The sequence shown here is derived from an EMBL/GenBank/DDBJ whole genome shotgun (WGS) entry which is preliminary data.</text>
</comment>
<name>A0AAN9NMB7_PSOTE</name>
<keyword evidence="2" id="KW-1185">Reference proteome</keyword>